<feature type="transmembrane region" description="Helical" evidence="1">
    <location>
        <begin position="38"/>
        <end position="56"/>
    </location>
</feature>
<keyword evidence="3" id="KW-1185">Reference proteome</keyword>
<evidence type="ECO:0008006" key="4">
    <source>
        <dbReference type="Google" id="ProtNLM"/>
    </source>
</evidence>
<dbReference type="Proteomes" id="UP001387447">
    <property type="component" value="Unassembled WGS sequence"/>
</dbReference>
<feature type="transmembrane region" description="Helical" evidence="1">
    <location>
        <begin position="164"/>
        <end position="181"/>
    </location>
</feature>
<protein>
    <recommendedName>
        <fullName evidence="4">Glycosyltransferase RgtA/B/C/D-like domain-containing protein</fullName>
    </recommendedName>
</protein>
<feature type="transmembrane region" description="Helical" evidence="1">
    <location>
        <begin position="187"/>
        <end position="206"/>
    </location>
</feature>
<keyword evidence="1" id="KW-0812">Transmembrane</keyword>
<evidence type="ECO:0000313" key="2">
    <source>
        <dbReference type="EMBL" id="MEK9512684.1"/>
    </source>
</evidence>
<sequence length="326" mass="36877">MVLIIAAAYLTSFANRPALFTLTILMGLAGGIRPSTPFFMLPLALTSLFLGWRFGSPNSGYRFKLTDVFIAVSLGLAAVAVGFIPLIASSGGWDNYWQLVQEWLPLHTERRDADSLVKIFDNLMVFMKEYFPLIGVAIIPMLWILVCDRQAIAHLIRRDRRIQTLSLSCVPGMLYFLFVHLRRKSQTFTIMPGIMMMAGLTIVWLGDRWEKQKPDLFITISATIPKPFQKSVVFSGWGIVTAAIVCVNGLFFLFGSAGMPTAQDVRVFNRDIGERIEFVRDRFSPETTVVLTRHYYYRLVDLYLSDYQQQGLSRDLGPEAIVLPPM</sequence>
<organism evidence="2 3">
    <name type="scientific">Limnospira fusiformis PMC 851.14</name>
    <dbReference type="NCBI Taxonomy" id="2219512"/>
    <lineage>
        <taxon>Bacteria</taxon>
        <taxon>Bacillati</taxon>
        <taxon>Cyanobacteriota</taxon>
        <taxon>Cyanophyceae</taxon>
        <taxon>Oscillatoriophycideae</taxon>
        <taxon>Oscillatoriales</taxon>
        <taxon>Sirenicapillariaceae</taxon>
        <taxon>Limnospira</taxon>
    </lineage>
</organism>
<proteinExistence type="predicted"/>
<name>A0ABU9EL65_LIMFS</name>
<accession>A0ABU9EL65</accession>
<dbReference type="EMBL" id="JBBWYZ010000011">
    <property type="protein sequence ID" value="MEK9512684.1"/>
    <property type="molecule type" value="Genomic_DNA"/>
</dbReference>
<comment type="caution">
    <text evidence="2">The sequence shown here is derived from an EMBL/GenBank/DDBJ whole genome shotgun (WGS) entry which is preliminary data.</text>
</comment>
<dbReference type="RefSeq" id="WP_046321362.1">
    <property type="nucleotide sequence ID" value="NZ_JBBWYZ010000011.1"/>
</dbReference>
<gene>
    <name evidence="2" type="ORF">AAEJ74_13615</name>
</gene>
<feature type="transmembrane region" description="Helical" evidence="1">
    <location>
        <begin position="232"/>
        <end position="254"/>
    </location>
</feature>
<feature type="transmembrane region" description="Helical" evidence="1">
    <location>
        <begin position="68"/>
        <end position="88"/>
    </location>
</feature>
<keyword evidence="1" id="KW-0472">Membrane</keyword>
<evidence type="ECO:0000313" key="3">
    <source>
        <dbReference type="Proteomes" id="UP001387447"/>
    </source>
</evidence>
<keyword evidence="1" id="KW-1133">Transmembrane helix</keyword>
<evidence type="ECO:0000256" key="1">
    <source>
        <dbReference type="SAM" id="Phobius"/>
    </source>
</evidence>
<reference evidence="2 3" key="1">
    <citation type="journal article" date="2024" name="Front. Microbiol.">
        <title>Transcriptomic insights into the dominance of two phototrophs throughout the water column of a tropical hypersaline-alkaline crater lake (Dziani Dzaha, Mayotte).</title>
        <authorList>
            <person name="Duperron S."/>
            <person name="Halary S."/>
            <person name="Bouly J.-P."/>
            <person name="Roussel T."/>
            <person name="Hugoni M."/>
            <person name="Bruto M."/>
            <person name="Oger P."/>
            <person name="Duval C."/>
            <person name="Woo A."/>
            <person name="Jezequiel D."/>
            <person name="Ader M."/>
            <person name="Leboulanger C."/>
            <person name="Agogue H."/>
            <person name="Grossi V."/>
            <person name="Trousselier M."/>
            <person name="Bernard C."/>
        </authorList>
    </citation>
    <scope>NUCLEOTIDE SEQUENCE [LARGE SCALE GENOMIC DNA]</scope>
    <source>
        <strain evidence="2 3">PMC 851.14</strain>
    </source>
</reference>
<feature type="transmembrane region" description="Helical" evidence="1">
    <location>
        <begin position="130"/>
        <end position="152"/>
    </location>
</feature>